<proteinExistence type="predicted"/>
<reference evidence="2 3" key="1">
    <citation type="submission" date="2014-04" db="EMBL/GenBank/DDBJ databases">
        <title>The Genome Sequence of Mycobacterium tuberculosis TKK-01-0051.</title>
        <authorList>
            <consortium name="The Broad Institute Genomics Platform"/>
            <consortium name="The Broad Institute Genome Sequencing Center for Infectious Disease"/>
            <person name="Earl A.M."/>
            <person name="Cohen K."/>
            <person name="Pym A."/>
            <person name="Bishai W."/>
            <person name="Maharaj K."/>
            <person name="Desjardins C."/>
            <person name="Abeel T."/>
            <person name="Young S."/>
            <person name="Zeng Q."/>
            <person name="Gargeya S."/>
            <person name="Abouelleil A."/>
            <person name="Alvarado L."/>
            <person name="Chapman S.B."/>
            <person name="Gainer-Dewar J."/>
            <person name="Goldberg J."/>
            <person name="Griggs A."/>
            <person name="Gujja S."/>
            <person name="Hansen M."/>
            <person name="Howarth C."/>
            <person name="Imamovic A."/>
            <person name="Larimer J."/>
            <person name="Murphy C."/>
            <person name="Naylor J."/>
            <person name="Pearson M."/>
            <person name="Poon T.W."/>
            <person name="Priest M."/>
            <person name="Roberts A."/>
            <person name="Saif S."/>
            <person name="Shea T."/>
            <person name="Sykes S."/>
            <person name="Wortman J."/>
            <person name="Nusbaum C."/>
            <person name="Birren B."/>
        </authorList>
    </citation>
    <scope>NUCLEOTIDE SEQUENCE [LARGE SCALE GENOMIC DNA]</scope>
    <source>
        <strain evidence="2 3">TKK-01-0051</strain>
    </source>
</reference>
<evidence type="ECO:0000313" key="2">
    <source>
        <dbReference type="EMBL" id="KBZ69370.1"/>
    </source>
</evidence>
<dbReference type="EMBL" id="JLXW01000001">
    <property type="protein sequence ID" value="KBZ69370.1"/>
    <property type="molecule type" value="Genomic_DNA"/>
</dbReference>
<dbReference type="AlphaFoldDB" id="A0A051UJX9"/>
<name>A0A051UJX9_9MYCO</name>
<organism evidence="2 3">
    <name type="scientific">Mycobacterium [tuberculosis] TKK-01-0051</name>
    <dbReference type="NCBI Taxonomy" id="1324261"/>
    <lineage>
        <taxon>Bacteria</taxon>
        <taxon>Bacillati</taxon>
        <taxon>Actinomycetota</taxon>
        <taxon>Actinomycetes</taxon>
        <taxon>Mycobacteriales</taxon>
        <taxon>Mycobacteriaceae</taxon>
        <taxon>Mycobacterium</taxon>
        <taxon>Mycobacterium avium complex (MAC)</taxon>
    </lineage>
</organism>
<keyword evidence="3" id="KW-1185">Reference proteome</keyword>
<evidence type="ECO:0000313" key="3">
    <source>
        <dbReference type="Proteomes" id="UP000025947"/>
    </source>
</evidence>
<accession>A0A051UJX9</accession>
<evidence type="ECO:0000256" key="1">
    <source>
        <dbReference type="SAM" id="MobiDB-lite"/>
    </source>
</evidence>
<gene>
    <name evidence="2" type="ORF">K875_00085</name>
</gene>
<dbReference type="HOGENOM" id="CLU_1193818_0_0_11"/>
<protein>
    <submittedName>
        <fullName evidence="2">Uncharacterized protein</fullName>
    </submittedName>
</protein>
<dbReference type="PATRIC" id="fig|1324261.3.peg.91"/>
<comment type="caution">
    <text evidence="2">The sequence shown here is derived from an EMBL/GenBank/DDBJ whole genome shotgun (WGS) entry which is preliminary data.</text>
</comment>
<feature type="region of interest" description="Disordered" evidence="1">
    <location>
        <begin position="1"/>
        <end position="23"/>
    </location>
</feature>
<sequence length="232" mass="25045">MPAGWRRRAADEPQGAENSRGHGGFEAVAAGAIRGYIFGEVEHFEENVVRGLGAEDSAIWCSRSAPMAMAAFGCAAPAHGAWCGPTVMRWPPPRTVKTLEPWVWCALRGYDNPAYVGTSLPGDTGLLHIIGGSQRDNMLMMARAAAAAAAWSCATAILNQSAPRSRDCAALRLGCRSDRGKCCWDRLIRHSGKAHCDNIARTGSRITTPFNQRRLTPQVPARRAMRCGGREV</sequence>
<dbReference type="Proteomes" id="UP000025947">
    <property type="component" value="Unassembled WGS sequence"/>
</dbReference>